<dbReference type="PANTHER" id="PTHR11247">
    <property type="entry name" value="PALMITOYL-PROTEIN THIOESTERASE/DOLICHYLDIPHOSPHATASE 1"/>
    <property type="match status" value="1"/>
</dbReference>
<protein>
    <submittedName>
        <fullName evidence="2">Alpha/beta-Hydrolases superfamily protein</fullName>
    </submittedName>
</protein>
<reference evidence="3" key="1">
    <citation type="journal article" date="2019" name="Curr. Biol.">
        <title>Genome Sequence of Striga asiatica Provides Insight into the Evolution of Plant Parasitism.</title>
        <authorList>
            <person name="Yoshida S."/>
            <person name="Kim S."/>
            <person name="Wafula E.K."/>
            <person name="Tanskanen J."/>
            <person name="Kim Y.M."/>
            <person name="Honaas L."/>
            <person name="Yang Z."/>
            <person name="Spallek T."/>
            <person name="Conn C.E."/>
            <person name="Ichihashi Y."/>
            <person name="Cheong K."/>
            <person name="Cui S."/>
            <person name="Der J.P."/>
            <person name="Gundlach H."/>
            <person name="Jiao Y."/>
            <person name="Hori C."/>
            <person name="Ishida J.K."/>
            <person name="Kasahara H."/>
            <person name="Kiba T."/>
            <person name="Kim M.S."/>
            <person name="Koo N."/>
            <person name="Laohavisit A."/>
            <person name="Lee Y.H."/>
            <person name="Lumba S."/>
            <person name="McCourt P."/>
            <person name="Mortimer J.C."/>
            <person name="Mutuku J.M."/>
            <person name="Nomura T."/>
            <person name="Sasaki-Sekimoto Y."/>
            <person name="Seto Y."/>
            <person name="Wang Y."/>
            <person name="Wakatake T."/>
            <person name="Sakakibara H."/>
            <person name="Demura T."/>
            <person name="Yamaguchi S."/>
            <person name="Yoneyama K."/>
            <person name="Manabe R.I."/>
            <person name="Nelson D.C."/>
            <person name="Schulman A.H."/>
            <person name="Timko M.P."/>
            <person name="dePamphilis C.W."/>
            <person name="Choi D."/>
            <person name="Shirasu K."/>
        </authorList>
    </citation>
    <scope>NUCLEOTIDE SEQUENCE [LARGE SCALE GENOMIC DNA]</scope>
    <source>
        <strain evidence="3">cv. UVA1</strain>
    </source>
</reference>
<evidence type="ECO:0000313" key="3">
    <source>
        <dbReference type="Proteomes" id="UP000325081"/>
    </source>
</evidence>
<dbReference type="GO" id="GO:0016790">
    <property type="term" value="F:thiolester hydrolase activity"/>
    <property type="evidence" value="ECO:0007669"/>
    <property type="project" value="TreeGrafter"/>
</dbReference>
<dbReference type="PANTHER" id="PTHR11247:SF8">
    <property type="entry name" value="PALMITOYL-PROTEIN THIOESTERASE 1"/>
    <property type="match status" value="1"/>
</dbReference>
<keyword evidence="3" id="KW-1185">Reference proteome</keyword>
<name>A0A5A7NYU0_STRAF</name>
<dbReference type="Pfam" id="PF02089">
    <property type="entry name" value="Palm_thioest"/>
    <property type="match status" value="1"/>
</dbReference>
<dbReference type="Proteomes" id="UP000325081">
    <property type="component" value="Unassembled WGS sequence"/>
</dbReference>
<evidence type="ECO:0000256" key="1">
    <source>
        <dbReference type="ARBA" id="ARBA00022801"/>
    </source>
</evidence>
<dbReference type="AlphaFoldDB" id="A0A5A7NYU0"/>
<comment type="caution">
    <text evidence="2">The sequence shown here is derived from an EMBL/GenBank/DDBJ whole genome shotgun (WGS) entry which is preliminary data.</text>
</comment>
<keyword evidence="1 2" id="KW-0378">Hydrolase</keyword>
<proteinExistence type="predicted"/>
<dbReference type="OrthoDB" id="10263094at2759"/>
<organism evidence="2 3">
    <name type="scientific">Striga asiatica</name>
    <name type="common">Asiatic witchweed</name>
    <name type="synonym">Buchnera asiatica</name>
    <dbReference type="NCBI Taxonomy" id="4170"/>
    <lineage>
        <taxon>Eukaryota</taxon>
        <taxon>Viridiplantae</taxon>
        <taxon>Streptophyta</taxon>
        <taxon>Embryophyta</taxon>
        <taxon>Tracheophyta</taxon>
        <taxon>Spermatophyta</taxon>
        <taxon>Magnoliopsida</taxon>
        <taxon>eudicotyledons</taxon>
        <taxon>Gunneridae</taxon>
        <taxon>Pentapetalae</taxon>
        <taxon>asterids</taxon>
        <taxon>lamiids</taxon>
        <taxon>Lamiales</taxon>
        <taxon>Orobanchaceae</taxon>
        <taxon>Buchnereae</taxon>
        <taxon>Striga</taxon>
    </lineage>
</organism>
<dbReference type="SUPFAM" id="SSF53474">
    <property type="entry name" value="alpha/beta-Hydrolases"/>
    <property type="match status" value="1"/>
</dbReference>
<sequence>MEIGVHGLAQNHEFRADHVQNENDTVVKPKESALFGYYADGDTKQILPLQETKPYLEDWIGLKILHKSGRLKFITVTGGHVKISDSDIKKHVVPYLREKPRWMWLGREPPKVGKSI</sequence>
<evidence type="ECO:0000313" key="2">
    <source>
        <dbReference type="EMBL" id="GER25715.1"/>
    </source>
</evidence>
<gene>
    <name evidence="2" type="ORF">STAS_01320</name>
</gene>
<accession>A0A5A7NYU0</accession>
<dbReference type="InterPro" id="IPR029058">
    <property type="entry name" value="AB_hydrolase_fold"/>
</dbReference>
<dbReference type="EMBL" id="BKCP01000447">
    <property type="protein sequence ID" value="GER25715.1"/>
    <property type="molecule type" value="Genomic_DNA"/>
</dbReference>
<dbReference type="Gene3D" id="3.40.50.1820">
    <property type="entry name" value="alpha/beta hydrolase"/>
    <property type="match status" value="1"/>
</dbReference>